<dbReference type="CDD" id="cd01068">
    <property type="entry name" value="globin_sensor"/>
    <property type="match status" value="1"/>
</dbReference>
<dbReference type="PROSITE" id="PS50111">
    <property type="entry name" value="CHEMOTAXIS_TRANSDUC_2"/>
    <property type="match status" value="1"/>
</dbReference>
<organism evidence="5 6">
    <name type="scientific">Rhodovulum steppense</name>
    <dbReference type="NCBI Taxonomy" id="540251"/>
    <lineage>
        <taxon>Bacteria</taxon>
        <taxon>Pseudomonadati</taxon>
        <taxon>Pseudomonadota</taxon>
        <taxon>Alphaproteobacteria</taxon>
        <taxon>Rhodobacterales</taxon>
        <taxon>Paracoccaceae</taxon>
        <taxon>Rhodovulum</taxon>
    </lineage>
</organism>
<dbReference type="GO" id="GO:0007165">
    <property type="term" value="P:signal transduction"/>
    <property type="evidence" value="ECO:0007669"/>
    <property type="project" value="UniProtKB-KW"/>
</dbReference>
<dbReference type="InterPro" id="IPR044398">
    <property type="entry name" value="Globin-sensor_dom"/>
</dbReference>
<keyword evidence="1 3" id="KW-0807">Transducer</keyword>
<proteinExistence type="inferred from homology"/>
<dbReference type="GO" id="GO:0019825">
    <property type="term" value="F:oxygen binding"/>
    <property type="evidence" value="ECO:0007669"/>
    <property type="project" value="InterPro"/>
</dbReference>
<dbReference type="EMBL" id="SLVM01000020">
    <property type="protein sequence ID" value="TCM80537.1"/>
    <property type="molecule type" value="Genomic_DNA"/>
</dbReference>
<dbReference type="SMART" id="SM00283">
    <property type="entry name" value="MA"/>
    <property type="match status" value="1"/>
</dbReference>
<dbReference type="SUPFAM" id="SSF58104">
    <property type="entry name" value="Methyl-accepting chemotaxis protein (MCP) signaling domain"/>
    <property type="match status" value="1"/>
</dbReference>
<dbReference type="InterPro" id="IPR004090">
    <property type="entry name" value="Chemotax_Me-accpt_rcpt"/>
</dbReference>
<dbReference type="RefSeq" id="WP_165899245.1">
    <property type="nucleotide sequence ID" value="NZ_SLVM01000020.1"/>
</dbReference>
<evidence type="ECO:0000256" key="3">
    <source>
        <dbReference type="PROSITE-ProRule" id="PRU00284"/>
    </source>
</evidence>
<evidence type="ECO:0000313" key="5">
    <source>
        <dbReference type="EMBL" id="TCM80537.1"/>
    </source>
</evidence>
<evidence type="ECO:0000256" key="1">
    <source>
        <dbReference type="ARBA" id="ARBA00023224"/>
    </source>
</evidence>
<dbReference type="InterPro" id="IPR009050">
    <property type="entry name" value="Globin-like_sf"/>
</dbReference>
<comment type="caution">
    <text evidence="5">The sequence shown here is derived from an EMBL/GenBank/DDBJ whole genome shotgun (WGS) entry which is preliminary data.</text>
</comment>
<evidence type="ECO:0000259" key="4">
    <source>
        <dbReference type="PROSITE" id="PS50111"/>
    </source>
</evidence>
<dbReference type="Pfam" id="PF11563">
    <property type="entry name" value="Protoglobin"/>
    <property type="match status" value="1"/>
</dbReference>
<evidence type="ECO:0000256" key="2">
    <source>
        <dbReference type="ARBA" id="ARBA00029447"/>
    </source>
</evidence>
<dbReference type="Proteomes" id="UP000295277">
    <property type="component" value="Unassembled WGS sequence"/>
</dbReference>
<dbReference type="InterPro" id="IPR039379">
    <property type="entry name" value="Protoglobin_sensor_dom"/>
</dbReference>
<dbReference type="PRINTS" id="PR00260">
    <property type="entry name" value="CHEMTRNSDUCR"/>
</dbReference>
<dbReference type="InterPro" id="IPR012292">
    <property type="entry name" value="Globin/Proto"/>
</dbReference>
<dbReference type="GO" id="GO:0020037">
    <property type="term" value="F:heme binding"/>
    <property type="evidence" value="ECO:0007669"/>
    <property type="project" value="InterPro"/>
</dbReference>
<accession>A0A4R1YPL6</accession>
<dbReference type="GO" id="GO:0004888">
    <property type="term" value="F:transmembrane signaling receptor activity"/>
    <property type="evidence" value="ECO:0007669"/>
    <property type="project" value="InterPro"/>
</dbReference>
<protein>
    <submittedName>
        <fullName evidence="5">Protoglobin</fullName>
    </submittedName>
</protein>
<dbReference type="Pfam" id="PF00015">
    <property type="entry name" value="MCPsignal"/>
    <property type="match status" value="1"/>
</dbReference>
<dbReference type="InterPro" id="IPR004089">
    <property type="entry name" value="MCPsignal_dom"/>
</dbReference>
<dbReference type="AlphaFoldDB" id="A0A4R1YPL6"/>
<evidence type="ECO:0000313" key="6">
    <source>
        <dbReference type="Proteomes" id="UP000295277"/>
    </source>
</evidence>
<keyword evidence="6" id="KW-1185">Reference proteome</keyword>
<dbReference type="SUPFAM" id="SSF46458">
    <property type="entry name" value="Globin-like"/>
    <property type="match status" value="1"/>
</dbReference>
<name>A0A4R1YPL6_9RHOB</name>
<dbReference type="PANTHER" id="PTHR32089:SF112">
    <property type="entry name" value="LYSOZYME-LIKE PROTEIN-RELATED"/>
    <property type="match status" value="1"/>
</dbReference>
<dbReference type="PANTHER" id="PTHR32089">
    <property type="entry name" value="METHYL-ACCEPTING CHEMOTAXIS PROTEIN MCPB"/>
    <property type="match status" value="1"/>
</dbReference>
<dbReference type="Gene3D" id="1.10.490.10">
    <property type="entry name" value="Globins"/>
    <property type="match status" value="1"/>
</dbReference>
<sequence length="446" mass="48214">MQKRETARLWAYGLDRTARDSLKAAGKIIIPHLDEMLDDFYTDVDNAPEWSEFFKKPGIRLHAKNKQKEHWIRLFTTDFTPDYFKAADTIGRVHFRIGLPFRHYVASYARVSARLQKMLAADSRRGFNFLGQGRNDHLVDALSRALLLDIELAITGFHDAQTEAFEGRIHALGESFEAEVGRVVDVLHASMDRLHGAANGLEVEITGARQGAGSVSANAAQIATSTQSVAAAIEQLSASISSITQDVISAASASVTAAAEAEASTNQVAALQTAVEEIGEVVSLISSIARQTNLLAVNATVEAARAGDAGKGFAVVAFEVKALAQRISEATQSITDRIQRIQAESGSMATRMSEIGESVRRMREFTESIRTAVDEQKQAAQHITSHAESTASSSTEMADMIQDVSTRVERTSTTSGTLKDAVSTVSGETVTLSERVRNFLGSLRAA</sequence>
<dbReference type="GO" id="GO:0006935">
    <property type="term" value="P:chemotaxis"/>
    <property type="evidence" value="ECO:0007669"/>
    <property type="project" value="InterPro"/>
</dbReference>
<reference evidence="5 6" key="1">
    <citation type="submission" date="2019-03" db="EMBL/GenBank/DDBJ databases">
        <title>Genomic Encyclopedia of Type Strains, Phase IV (KMG-IV): sequencing the most valuable type-strain genomes for metagenomic binning, comparative biology and taxonomic classification.</title>
        <authorList>
            <person name="Goeker M."/>
        </authorList>
    </citation>
    <scope>NUCLEOTIDE SEQUENCE [LARGE SCALE GENOMIC DNA]</scope>
    <source>
        <strain evidence="5 6">DSM 21153</strain>
    </source>
</reference>
<gene>
    <name evidence="5" type="ORF">EV216_12049</name>
</gene>
<dbReference type="GO" id="GO:0016020">
    <property type="term" value="C:membrane"/>
    <property type="evidence" value="ECO:0007669"/>
    <property type="project" value="InterPro"/>
</dbReference>
<dbReference type="Gene3D" id="1.10.287.950">
    <property type="entry name" value="Methyl-accepting chemotaxis protein"/>
    <property type="match status" value="1"/>
</dbReference>
<feature type="domain" description="Methyl-accepting transducer" evidence="4">
    <location>
        <begin position="190"/>
        <end position="412"/>
    </location>
</feature>
<comment type="similarity">
    <text evidence="2">Belongs to the methyl-accepting chemotaxis (MCP) protein family.</text>
</comment>